<accession>A0A8X6U2E9</accession>
<dbReference type="EMBL" id="BMAW01119163">
    <property type="protein sequence ID" value="GFT83268.1"/>
    <property type="molecule type" value="Genomic_DNA"/>
</dbReference>
<sequence>PSPVGKEAHYLSLGKCTAGGFRRLSDLQYFVAKEGKLQ</sequence>
<protein>
    <submittedName>
        <fullName evidence="2">Uncharacterized protein</fullName>
    </submittedName>
</protein>
<comment type="caution">
    <text evidence="2">The sequence shown here is derived from an EMBL/GenBank/DDBJ whole genome shotgun (WGS) entry which is preliminary data.</text>
</comment>
<dbReference type="EMBL" id="BMAW01053665">
    <property type="protein sequence ID" value="GFS92266.1"/>
    <property type="molecule type" value="Genomic_DNA"/>
</dbReference>
<organism evidence="2 3">
    <name type="scientific">Nephila pilipes</name>
    <name type="common">Giant wood spider</name>
    <name type="synonym">Nephila maculata</name>
    <dbReference type="NCBI Taxonomy" id="299642"/>
    <lineage>
        <taxon>Eukaryota</taxon>
        <taxon>Metazoa</taxon>
        <taxon>Ecdysozoa</taxon>
        <taxon>Arthropoda</taxon>
        <taxon>Chelicerata</taxon>
        <taxon>Arachnida</taxon>
        <taxon>Araneae</taxon>
        <taxon>Araneomorphae</taxon>
        <taxon>Entelegynae</taxon>
        <taxon>Araneoidea</taxon>
        <taxon>Nephilidae</taxon>
        <taxon>Nephila</taxon>
    </lineage>
</organism>
<proteinExistence type="predicted"/>
<evidence type="ECO:0000313" key="3">
    <source>
        <dbReference type="Proteomes" id="UP000887013"/>
    </source>
</evidence>
<feature type="non-terminal residue" evidence="2">
    <location>
        <position position="1"/>
    </location>
</feature>
<gene>
    <name evidence="1" type="ORF">NPIL_506321</name>
    <name evidence="2" type="ORF">NPIL_62871</name>
</gene>
<dbReference type="Proteomes" id="UP000887013">
    <property type="component" value="Unassembled WGS sequence"/>
</dbReference>
<dbReference type="AlphaFoldDB" id="A0A8X6U2E9"/>
<keyword evidence="3" id="KW-1185">Reference proteome</keyword>
<name>A0A8X6U2E9_NEPPI</name>
<evidence type="ECO:0000313" key="1">
    <source>
        <dbReference type="EMBL" id="GFS92266.1"/>
    </source>
</evidence>
<reference evidence="2" key="1">
    <citation type="submission" date="2020-08" db="EMBL/GenBank/DDBJ databases">
        <title>Multicomponent nature underlies the extraordinary mechanical properties of spider dragline silk.</title>
        <authorList>
            <person name="Kono N."/>
            <person name="Nakamura H."/>
            <person name="Mori M."/>
            <person name="Yoshida Y."/>
            <person name="Ohtoshi R."/>
            <person name="Malay A.D."/>
            <person name="Moran D.A.P."/>
            <person name="Tomita M."/>
            <person name="Numata K."/>
            <person name="Arakawa K."/>
        </authorList>
    </citation>
    <scope>NUCLEOTIDE SEQUENCE</scope>
</reference>
<evidence type="ECO:0000313" key="2">
    <source>
        <dbReference type="EMBL" id="GFT83268.1"/>
    </source>
</evidence>